<feature type="compositionally biased region" description="Gly residues" evidence="1">
    <location>
        <begin position="367"/>
        <end position="379"/>
    </location>
</feature>
<feature type="region of interest" description="Disordered" evidence="1">
    <location>
        <begin position="142"/>
        <end position="223"/>
    </location>
</feature>
<dbReference type="OrthoDB" id="5102960at2759"/>
<comment type="caution">
    <text evidence="3">The sequence shown here is derived from an EMBL/GenBank/DDBJ whole genome shotgun (WGS) entry which is preliminary data.</text>
</comment>
<dbReference type="InterPro" id="IPR011320">
    <property type="entry name" value="RNase_H1_N"/>
</dbReference>
<dbReference type="AlphaFoldDB" id="A0A9P5BG32"/>
<evidence type="ECO:0000313" key="3">
    <source>
        <dbReference type="EMBL" id="KAF4500968.1"/>
    </source>
</evidence>
<dbReference type="SUPFAM" id="SSF55658">
    <property type="entry name" value="L9 N-domain-like"/>
    <property type="match status" value="1"/>
</dbReference>
<feature type="compositionally biased region" description="Pro residues" evidence="1">
    <location>
        <begin position="96"/>
        <end position="111"/>
    </location>
</feature>
<dbReference type="Pfam" id="PF01693">
    <property type="entry name" value="Cauli_VI"/>
    <property type="match status" value="1"/>
</dbReference>
<feature type="compositionally biased region" description="Low complexity" evidence="1">
    <location>
        <begin position="201"/>
        <end position="220"/>
    </location>
</feature>
<dbReference type="InterPro" id="IPR037056">
    <property type="entry name" value="RNase_H1_N_sf"/>
</dbReference>
<feature type="region of interest" description="Disordered" evidence="1">
    <location>
        <begin position="359"/>
        <end position="402"/>
    </location>
</feature>
<proteinExistence type="predicted"/>
<evidence type="ECO:0000259" key="2">
    <source>
        <dbReference type="Pfam" id="PF01693"/>
    </source>
</evidence>
<reference evidence="3" key="1">
    <citation type="submission" date="2020-01" db="EMBL/GenBank/DDBJ databases">
        <title>Identification and distribution of gene clusters putatively required for synthesis of sphingolipid metabolism inhibitors in phylogenetically diverse species of the filamentous fungus Fusarium.</title>
        <authorList>
            <person name="Kim H.-S."/>
            <person name="Busman M."/>
            <person name="Brown D.W."/>
            <person name="Divon H."/>
            <person name="Uhlig S."/>
            <person name="Proctor R.H."/>
        </authorList>
    </citation>
    <scope>NUCLEOTIDE SEQUENCE</scope>
    <source>
        <strain evidence="3">NRRL 31653</strain>
    </source>
</reference>
<keyword evidence="4" id="KW-1185">Reference proteome</keyword>
<organism evidence="3 4">
    <name type="scientific">Fusarium agapanthi</name>
    <dbReference type="NCBI Taxonomy" id="1803897"/>
    <lineage>
        <taxon>Eukaryota</taxon>
        <taxon>Fungi</taxon>
        <taxon>Dikarya</taxon>
        <taxon>Ascomycota</taxon>
        <taxon>Pezizomycotina</taxon>
        <taxon>Sordariomycetes</taxon>
        <taxon>Hypocreomycetidae</taxon>
        <taxon>Hypocreales</taxon>
        <taxon>Nectriaceae</taxon>
        <taxon>Fusarium</taxon>
        <taxon>Fusarium fujikuroi species complex</taxon>
    </lineage>
</organism>
<dbReference type="Gene3D" id="3.40.970.10">
    <property type="entry name" value="Ribonuclease H1, N-terminal domain"/>
    <property type="match status" value="1"/>
</dbReference>
<evidence type="ECO:0000313" key="4">
    <source>
        <dbReference type="Proteomes" id="UP000737391"/>
    </source>
</evidence>
<accession>A0A9P5BG32</accession>
<gene>
    <name evidence="3" type="ORF">FAGAP_2829</name>
</gene>
<feature type="compositionally biased region" description="Low complexity" evidence="1">
    <location>
        <begin position="142"/>
        <end position="152"/>
    </location>
</feature>
<sequence>MAQQTEVTDERWYGIGDGRLKGITTIWYICSILTRGYSGASYKRFPSRQAAKEWMLRIHGIEDPDLIDLPTAKAAVARAEAAVRALVPLPAAFPSSSPPSSTPPLSTPPAPMGQLLELLQQSLGGPRTTEVLKHLLSAPAASSSARSNDALAGGYGPLPAPSSSPDDPVFSLRAPHTGRKSLVIDWTSDDDAKPSSTRARPTAVPPSSSAASSSTNSTTTEPRVRTVRLAQWSNQARSTKRARRTSGDLTFVSDPADINDPFVNIQPALDRLKEIFMRGNAVLITEDRIAALGDAEERSDTLMRLESGGKEINKSTTKGKDKARAQTTVKYERDESTGGASHAVHHPLWKSAKGRGGVLRCDDAEGVDGGNRENGGIGIEGDDGDAGSKPDDDGDDSNWVSV</sequence>
<dbReference type="Proteomes" id="UP000737391">
    <property type="component" value="Unassembled WGS sequence"/>
</dbReference>
<name>A0A9P5BG32_9HYPO</name>
<dbReference type="InterPro" id="IPR009027">
    <property type="entry name" value="Ribosomal_bL9/RNase_H1_N"/>
</dbReference>
<evidence type="ECO:0000256" key="1">
    <source>
        <dbReference type="SAM" id="MobiDB-lite"/>
    </source>
</evidence>
<protein>
    <recommendedName>
        <fullName evidence="2">Ribonuclease H1 N-terminal domain-containing protein</fullName>
    </recommendedName>
</protein>
<feature type="region of interest" description="Disordered" evidence="1">
    <location>
        <begin position="93"/>
        <end position="112"/>
    </location>
</feature>
<dbReference type="EMBL" id="LUFC02000159">
    <property type="protein sequence ID" value="KAF4500968.1"/>
    <property type="molecule type" value="Genomic_DNA"/>
</dbReference>
<feature type="domain" description="Ribonuclease H1 N-terminal" evidence="2">
    <location>
        <begin position="12"/>
        <end position="54"/>
    </location>
</feature>